<comment type="caution">
    <text evidence="2">The sequence shown here is derived from an EMBL/GenBank/DDBJ whole genome shotgun (WGS) entry which is preliminary data.</text>
</comment>
<feature type="region of interest" description="Disordered" evidence="1">
    <location>
        <begin position="27"/>
        <end position="58"/>
    </location>
</feature>
<accession>A0AAD7LAP1</accession>
<organism evidence="2 3">
    <name type="scientific">Quillaja saponaria</name>
    <name type="common">Soap bark tree</name>
    <dbReference type="NCBI Taxonomy" id="32244"/>
    <lineage>
        <taxon>Eukaryota</taxon>
        <taxon>Viridiplantae</taxon>
        <taxon>Streptophyta</taxon>
        <taxon>Embryophyta</taxon>
        <taxon>Tracheophyta</taxon>
        <taxon>Spermatophyta</taxon>
        <taxon>Magnoliopsida</taxon>
        <taxon>eudicotyledons</taxon>
        <taxon>Gunneridae</taxon>
        <taxon>Pentapetalae</taxon>
        <taxon>rosids</taxon>
        <taxon>fabids</taxon>
        <taxon>Fabales</taxon>
        <taxon>Quillajaceae</taxon>
        <taxon>Quillaja</taxon>
    </lineage>
</organism>
<dbReference type="Proteomes" id="UP001163823">
    <property type="component" value="Chromosome 9"/>
</dbReference>
<dbReference type="PANTHER" id="PTHR33401">
    <property type="entry name" value="LIGHT-HARVESTING COMPLEX-LIKE PROTEIN OHP2, CHLOROPLASTIC"/>
    <property type="match status" value="1"/>
</dbReference>
<dbReference type="AlphaFoldDB" id="A0AAD7LAP1"/>
<proteinExistence type="predicted"/>
<evidence type="ECO:0000313" key="3">
    <source>
        <dbReference type="Proteomes" id="UP001163823"/>
    </source>
</evidence>
<sequence length="94" mass="10427">MDTDVKDARSCINEPLNSLGAQKIDLVNGEEDSDSNSLLPPRRGGISRKSNKTRQKVQWNDRNGDKLAEVLVFDPSDISDSDDDDKDTCICTIM</sequence>
<keyword evidence="3" id="KW-1185">Reference proteome</keyword>
<feature type="compositionally biased region" description="Basic residues" evidence="1">
    <location>
        <begin position="45"/>
        <end position="55"/>
    </location>
</feature>
<dbReference type="KEGG" id="qsa:O6P43_021380"/>
<name>A0AAD7LAP1_QUISA</name>
<evidence type="ECO:0000256" key="1">
    <source>
        <dbReference type="SAM" id="MobiDB-lite"/>
    </source>
</evidence>
<gene>
    <name evidence="2" type="ORF">O6P43_021380</name>
</gene>
<evidence type="ECO:0000313" key="2">
    <source>
        <dbReference type="EMBL" id="KAJ7954666.1"/>
    </source>
</evidence>
<dbReference type="PANTHER" id="PTHR33401:SF2">
    <property type="entry name" value="OS03G0138400 PROTEIN"/>
    <property type="match status" value="1"/>
</dbReference>
<reference evidence="2" key="1">
    <citation type="journal article" date="2023" name="Science">
        <title>Elucidation of the pathway for biosynthesis of saponin adjuvants from the soapbark tree.</title>
        <authorList>
            <person name="Reed J."/>
            <person name="Orme A."/>
            <person name="El-Demerdash A."/>
            <person name="Owen C."/>
            <person name="Martin L.B.B."/>
            <person name="Misra R.C."/>
            <person name="Kikuchi S."/>
            <person name="Rejzek M."/>
            <person name="Martin A.C."/>
            <person name="Harkess A."/>
            <person name="Leebens-Mack J."/>
            <person name="Louveau T."/>
            <person name="Stephenson M.J."/>
            <person name="Osbourn A."/>
        </authorList>
    </citation>
    <scope>NUCLEOTIDE SEQUENCE</scope>
    <source>
        <strain evidence="2">S10</strain>
    </source>
</reference>
<dbReference type="EMBL" id="JARAOO010000009">
    <property type="protein sequence ID" value="KAJ7954666.1"/>
    <property type="molecule type" value="Genomic_DNA"/>
</dbReference>
<protein>
    <submittedName>
        <fullName evidence="2">Acidic leucine-rich nuclear phosphoprotein 32-related protein 2</fullName>
    </submittedName>
</protein>